<feature type="domain" description="RNA-polymerase II-associated protein 3-like C-terminal" evidence="11">
    <location>
        <begin position="102"/>
        <end position="186"/>
    </location>
</feature>
<dbReference type="InterPro" id="IPR025986">
    <property type="entry name" value="RPAP3-like_C"/>
</dbReference>
<keyword evidence="5" id="KW-0963">Cytoplasm</keyword>
<protein>
    <submittedName>
        <fullName evidence="13">CCDC103</fullName>
    </submittedName>
</protein>
<reference evidence="13" key="1">
    <citation type="submission" date="2020-06" db="EMBL/GenBank/DDBJ databases">
        <title>Draft genome of Bugula neritina, a colonial animal packing powerful symbionts and potential medicines.</title>
        <authorList>
            <person name="Rayko M."/>
        </authorList>
    </citation>
    <scope>NUCLEOTIDE SEQUENCE [LARGE SCALE GENOMIC DNA]</scope>
    <source>
        <strain evidence="13">Kwan_BN1</strain>
    </source>
</reference>
<evidence type="ECO:0000256" key="7">
    <source>
        <dbReference type="ARBA" id="ARBA00022846"/>
    </source>
</evidence>
<dbReference type="GO" id="GO:0003351">
    <property type="term" value="P:epithelial cilium movement involved in extracellular fluid movement"/>
    <property type="evidence" value="ECO:0007669"/>
    <property type="project" value="TreeGrafter"/>
</dbReference>
<dbReference type="Proteomes" id="UP000593567">
    <property type="component" value="Unassembled WGS sequence"/>
</dbReference>
<evidence type="ECO:0000256" key="4">
    <source>
        <dbReference type="ARBA" id="ARBA00011738"/>
    </source>
</evidence>
<name>A0A7J7JQD2_BUGNE</name>
<comment type="function">
    <text evidence="1">Dynein-attachment factor required for cilia motility.</text>
</comment>
<dbReference type="PANTHER" id="PTHR28572:SF1">
    <property type="entry name" value="COILED-COIL DOMAIN-CONTAINING PROTEIN 103"/>
    <property type="match status" value="1"/>
</dbReference>
<organism evidence="13 14">
    <name type="scientific">Bugula neritina</name>
    <name type="common">Brown bryozoan</name>
    <name type="synonym">Sertularia neritina</name>
    <dbReference type="NCBI Taxonomy" id="10212"/>
    <lineage>
        <taxon>Eukaryota</taxon>
        <taxon>Metazoa</taxon>
        <taxon>Spiralia</taxon>
        <taxon>Lophotrochozoa</taxon>
        <taxon>Bryozoa</taxon>
        <taxon>Gymnolaemata</taxon>
        <taxon>Cheilostomatida</taxon>
        <taxon>Flustrina</taxon>
        <taxon>Buguloidea</taxon>
        <taxon>Bugulidae</taxon>
        <taxon>Bugula</taxon>
    </lineage>
</organism>
<comment type="subcellular location">
    <subcellularLocation>
        <location evidence="2">Cell projection</location>
        <location evidence="2">Cilium</location>
        <location evidence="2">Flagellum</location>
    </subcellularLocation>
    <subcellularLocation>
        <location evidence="3">Cytoplasm</location>
    </subcellularLocation>
</comment>
<dbReference type="OrthoDB" id="447931at2759"/>
<dbReference type="GO" id="GO:0005576">
    <property type="term" value="C:extracellular region"/>
    <property type="evidence" value="ECO:0007669"/>
    <property type="project" value="GOC"/>
</dbReference>
<evidence type="ECO:0000256" key="10">
    <source>
        <dbReference type="ARBA" id="ARBA00049986"/>
    </source>
</evidence>
<evidence type="ECO:0000313" key="13">
    <source>
        <dbReference type="EMBL" id="KAF6028569.1"/>
    </source>
</evidence>
<dbReference type="PANTHER" id="PTHR28572">
    <property type="entry name" value="COILED-COIL DOMAIN-CONTAINING PROTEIN 103"/>
    <property type="match status" value="1"/>
</dbReference>
<comment type="subunit">
    <text evidence="4">Homodimer.</text>
</comment>
<keyword evidence="9" id="KW-0966">Cell projection</keyword>
<evidence type="ECO:0000313" key="14">
    <source>
        <dbReference type="Proteomes" id="UP000593567"/>
    </source>
</evidence>
<dbReference type="Pfam" id="PF13877">
    <property type="entry name" value="RPAP3_C"/>
    <property type="match status" value="1"/>
</dbReference>
<comment type="similarity">
    <text evidence="10">Belongs to the DNAAF19/PR46b family.</text>
</comment>
<keyword evidence="6" id="KW-0970">Cilium biogenesis/degradation</keyword>
<dbReference type="InterPro" id="IPR042422">
    <property type="entry name" value="CC103"/>
</dbReference>
<dbReference type="GO" id="GO:0031514">
    <property type="term" value="C:motile cilium"/>
    <property type="evidence" value="ECO:0007669"/>
    <property type="project" value="UniProtKB-SubCell"/>
</dbReference>
<keyword evidence="7" id="KW-0282">Flagellum</keyword>
<dbReference type="GO" id="GO:0036159">
    <property type="term" value="P:inner dynein arm assembly"/>
    <property type="evidence" value="ECO:0007669"/>
    <property type="project" value="TreeGrafter"/>
</dbReference>
<dbReference type="AlphaFoldDB" id="A0A7J7JQD2"/>
<dbReference type="GO" id="GO:0007368">
    <property type="term" value="P:determination of left/right symmetry"/>
    <property type="evidence" value="ECO:0007669"/>
    <property type="project" value="TreeGrafter"/>
</dbReference>
<dbReference type="EMBL" id="VXIV02001936">
    <property type="protein sequence ID" value="KAF6028569.1"/>
    <property type="molecule type" value="Genomic_DNA"/>
</dbReference>
<proteinExistence type="inferred from homology"/>
<dbReference type="GO" id="GO:0036157">
    <property type="term" value="C:outer dynein arm"/>
    <property type="evidence" value="ECO:0007669"/>
    <property type="project" value="InterPro"/>
</dbReference>
<evidence type="ECO:0000259" key="11">
    <source>
        <dbReference type="Pfam" id="PF13877"/>
    </source>
</evidence>
<evidence type="ECO:0000256" key="3">
    <source>
        <dbReference type="ARBA" id="ARBA00004496"/>
    </source>
</evidence>
<evidence type="ECO:0000256" key="1">
    <source>
        <dbReference type="ARBA" id="ARBA00004048"/>
    </source>
</evidence>
<evidence type="ECO:0000256" key="8">
    <source>
        <dbReference type="ARBA" id="ARBA00023069"/>
    </source>
</evidence>
<sequence>MASLKDDSINFDKLENEVDEAMKAENLYWLQNDAKFRAVKQKGTYEEFKEIVAAAHLKPLAKNDKIQLEEKIVSPWNSLGSNSKSAVGTETKDSHSSDFTSPVSSQAFVLFWRKQKSHKDKASYLHKLLETGGPGAILTVFKNEIPFGLLGEFLISVSSEKEQFDSKILEMLLTTLAQTGRFNLSLSS</sequence>
<evidence type="ECO:0000256" key="2">
    <source>
        <dbReference type="ARBA" id="ARBA00004230"/>
    </source>
</evidence>
<dbReference type="InterPro" id="IPR031733">
    <property type="entry name" value="Dynein_attach_N"/>
</dbReference>
<dbReference type="Pfam" id="PF15867">
    <property type="entry name" value="Dynein_attach_N"/>
    <property type="match status" value="1"/>
</dbReference>
<feature type="domain" description="Dynein attachment factor N-terminal" evidence="12">
    <location>
        <begin position="9"/>
        <end position="77"/>
    </location>
</feature>
<evidence type="ECO:0000256" key="9">
    <source>
        <dbReference type="ARBA" id="ARBA00023273"/>
    </source>
</evidence>
<gene>
    <name evidence="13" type="ORF">EB796_013108</name>
</gene>
<keyword evidence="8" id="KW-0969">Cilium</keyword>
<evidence type="ECO:0000256" key="5">
    <source>
        <dbReference type="ARBA" id="ARBA00022490"/>
    </source>
</evidence>
<accession>A0A7J7JQD2</accession>
<keyword evidence="14" id="KW-1185">Reference proteome</keyword>
<comment type="caution">
    <text evidence="13">The sequence shown here is derived from an EMBL/GenBank/DDBJ whole genome shotgun (WGS) entry which is preliminary data.</text>
</comment>
<evidence type="ECO:0000256" key="6">
    <source>
        <dbReference type="ARBA" id="ARBA00022794"/>
    </source>
</evidence>
<evidence type="ECO:0000259" key="12">
    <source>
        <dbReference type="Pfam" id="PF15867"/>
    </source>
</evidence>